<dbReference type="PRINTS" id="PR00339">
    <property type="entry name" value="PCNACYCLIN"/>
</dbReference>
<dbReference type="NCBIfam" id="TIGR00590">
    <property type="entry name" value="pcna"/>
    <property type="match status" value="1"/>
</dbReference>
<feature type="transmembrane region" description="Helical" evidence="14">
    <location>
        <begin position="346"/>
        <end position="367"/>
    </location>
</feature>
<dbReference type="PANTHER" id="PTHR11352:SF0">
    <property type="entry name" value="PROLIFERATING CELL NUCLEAR ANTIGEN"/>
    <property type="match status" value="1"/>
</dbReference>
<evidence type="ECO:0000256" key="3">
    <source>
        <dbReference type="ARBA" id="ARBA00009436"/>
    </source>
</evidence>
<dbReference type="Pfam" id="PF00705">
    <property type="entry name" value="PCNA_N"/>
    <property type="match status" value="1"/>
</dbReference>
<keyword evidence="6 13" id="KW-0235">DNA replication</keyword>
<dbReference type="AlphaFoldDB" id="A0A9Q9DTE9"/>
<dbReference type="CDD" id="cd00577">
    <property type="entry name" value="PCNA"/>
    <property type="match status" value="1"/>
</dbReference>
<dbReference type="InterPro" id="IPR029008">
    <property type="entry name" value="EMC6-like"/>
</dbReference>
<dbReference type="GO" id="GO:0043626">
    <property type="term" value="C:PCNA complex"/>
    <property type="evidence" value="ECO:0007669"/>
    <property type="project" value="TreeGrafter"/>
</dbReference>
<evidence type="ECO:0000256" key="12">
    <source>
        <dbReference type="RuleBase" id="RU000641"/>
    </source>
</evidence>
<dbReference type="GO" id="GO:0006275">
    <property type="term" value="P:regulation of DNA replication"/>
    <property type="evidence" value="ECO:0007669"/>
    <property type="project" value="InterPro"/>
</dbReference>
<comment type="function">
    <text evidence="12">This protein is an auxiliary protein of DNA polymerase delta and is involved in the control of eukaryotic DNA replication by increasing the polymerase's processivity during elongation of the leading strand.</text>
</comment>
<dbReference type="InterPro" id="IPR022659">
    <property type="entry name" value="Pr_cel_nuc_antig_CS"/>
</dbReference>
<dbReference type="GO" id="GO:0005789">
    <property type="term" value="C:endoplasmic reticulum membrane"/>
    <property type="evidence" value="ECO:0007669"/>
    <property type="project" value="UniProtKB-SubCell"/>
</dbReference>
<organism evidence="17 18">
    <name type="scientific">Curvularia clavata</name>
    <dbReference type="NCBI Taxonomy" id="95742"/>
    <lineage>
        <taxon>Eukaryota</taxon>
        <taxon>Fungi</taxon>
        <taxon>Dikarya</taxon>
        <taxon>Ascomycota</taxon>
        <taxon>Pezizomycotina</taxon>
        <taxon>Dothideomycetes</taxon>
        <taxon>Pleosporomycetidae</taxon>
        <taxon>Pleosporales</taxon>
        <taxon>Pleosporineae</taxon>
        <taxon>Pleosporaceae</taxon>
        <taxon>Curvularia</taxon>
    </lineage>
</organism>
<evidence type="ECO:0000259" key="16">
    <source>
        <dbReference type="Pfam" id="PF02747"/>
    </source>
</evidence>
<dbReference type="HAMAP" id="MF_00317">
    <property type="entry name" value="DNApol_clamp_arch"/>
    <property type="match status" value="1"/>
</dbReference>
<keyword evidence="18" id="KW-1185">Reference proteome</keyword>
<dbReference type="GO" id="GO:0006272">
    <property type="term" value="P:leading strand elongation"/>
    <property type="evidence" value="ECO:0007669"/>
    <property type="project" value="TreeGrafter"/>
</dbReference>
<comment type="similarity">
    <text evidence="3">Belongs to the EMC6 family.</text>
</comment>
<evidence type="ECO:0000256" key="8">
    <source>
        <dbReference type="ARBA" id="ARBA00022989"/>
    </source>
</evidence>
<dbReference type="InterPro" id="IPR022648">
    <property type="entry name" value="Pr_cel_nuc_antig_N"/>
</dbReference>
<dbReference type="InterPro" id="IPR000730">
    <property type="entry name" value="Pr_cel_nuc_antig"/>
</dbReference>
<dbReference type="GO" id="GO:0006298">
    <property type="term" value="P:mismatch repair"/>
    <property type="evidence" value="ECO:0007669"/>
    <property type="project" value="TreeGrafter"/>
</dbReference>
<keyword evidence="10 14" id="KW-0472">Membrane</keyword>
<dbReference type="EMBL" id="CP089276">
    <property type="protein sequence ID" value="USP77331.1"/>
    <property type="molecule type" value="Genomic_DNA"/>
</dbReference>
<dbReference type="Pfam" id="PF07019">
    <property type="entry name" value="EMC6"/>
    <property type="match status" value="1"/>
</dbReference>
<comment type="similarity">
    <text evidence="4 13">Belongs to the PCNA family.</text>
</comment>
<dbReference type="Pfam" id="PF02747">
    <property type="entry name" value="PCNA_C"/>
    <property type="match status" value="1"/>
</dbReference>
<keyword evidence="7" id="KW-0256">Endoplasmic reticulum</keyword>
<dbReference type="PANTHER" id="PTHR11352">
    <property type="entry name" value="PROLIFERATING CELL NUCLEAR ANTIGEN"/>
    <property type="match status" value="1"/>
</dbReference>
<evidence type="ECO:0000256" key="10">
    <source>
        <dbReference type="ARBA" id="ARBA00023136"/>
    </source>
</evidence>
<feature type="transmembrane region" description="Helical" evidence="14">
    <location>
        <begin position="308"/>
        <end position="326"/>
    </location>
</feature>
<evidence type="ECO:0000256" key="2">
    <source>
        <dbReference type="ARBA" id="ARBA00004477"/>
    </source>
</evidence>
<evidence type="ECO:0000256" key="5">
    <source>
        <dbReference type="ARBA" id="ARBA00022692"/>
    </source>
</evidence>
<dbReference type="PROSITE" id="PS01251">
    <property type="entry name" value="PCNA_1"/>
    <property type="match status" value="1"/>
</dbReference>
<dbReference type="InterPro" id="IPR046938">
    <property type="entry name" value="DNA_clamp_sf"/>
</dbReference>
<name>A0A9Q9DTE9_CURCL</name>
<keyword evidence="11 12" id="KW-0539">Nucleus</keyword>
<evidence type="ECO:0000256" key="14">
    <source>
        <dbReference type="SAM" id="Phobius"/>
    </source>
</evidence>
<comment type="subcellular location">
    <subcellularLocation>
        <location evidence="2">Endoplasmic reticulum membrane</location>
        <topology evidence="2">Multi-pass membrane protein</topology>
    </subcellularLocation>
    <subcellularLocation>
        <location evidence="1 12">Nucleus</location>
    </subcellularLocation>
</comment>
<evidence type="ECO:0000256" key="6">
    <source>
        <dbReference type="ARBA" id="ARBA00022705"/>
    </source>
</evidence>
<feature type="domain" description="Proliferating cell nuclear antigen PCNA N-terminal" evidence="15">
    <location>
        <begin position="370"/>
        <end position="492"/>
    </location>
</feature>
<evidence type="ECO:0000256" key="13">
    <source>
        <dbReference type="RuleBase" id="RU003671"/>
    </source>
</evidence>
<evidence type="ECO:0000256" key="9">
    <source>
        <dbReference type="ARBA" id="ARBA00023125"/>
    </source>
</evidence>
<dbReference type="Gene3D" id="3.70.10.10">
    <property type="match status" value="1"/>
</dbReference>
<evidence type="ECO:0000259" key="15">
    <source>
        <dbReference type="Pfam" id="PF00705"/>
    </source>
</evidence>
<proteinExistence type="inferred from homology"/>
<dbReference type="SUPFAM" id="SSF55979">
    <property type="entry name" value="DNA clamp"/>
    <property type="match status" value="2"/>
</dbReference>
<dbReference type="VEuPathDB" id="FungiDB:yc1106_04605"/>
<feature type="domain" description="Proliferating cell nuclear antigen PCNA C-terminal" evidence="16">
    <location>
        <begin position="496"/>
        <end position="623"/>
    </location>
</feature>
<keyword evidence="9 13" id="KW-0238">DNA-binding</keyword>
<dbReference type="GO" id="GO:0019985">
    <property type="term" value="P:translesion synthesis"/>
    <property type="evidence" value="ECO:0007669"/>
    <property type="project" value="TreeGrafter"/>
</dbReference>
<dbReference type="Proteomes" id="UP001056012">
    <property type="component" value="Chromosome 3"/>
</dbReference>
<keyword evidence="5 14" id="KW-0812">Transmembrane</keyword>
<dbReference type="GO" id="GO:0003677">
    <property type="term" value="F:DNA binding"/>
    <property type="evidence" value="ECO:0007669"/>
    <property type="project" value="UniProtKB-KW"/>
</dbReference>
<evidence type="ECO:0000313" key="17">
    <source>
        <dbReference type="EMBL" id="USP77331.1"/>
    </source>
</evidence>
<dbReference type="GO" id="GO:0030337">
    <property type="term" value="F:DNA polymerase processivity factor activity"/>
    <property type="evidence" value="ECO:0007669"/>
    <property type="project" value="InterPro"/>
</dbReference>
<evidence type="ECO:0000313" key="18">
    <source>
        <dbReference type="Proteomes" id="UP001056012"/>
    </source>
</evidence>
<gene>
    <name evidence="17" type="ORF">yc1106_04605</name>
</gene>
<evidence type="ECO:0000256" key="4">
    <source>
        <dbReference type="ARBA" id="ARBA00010462"/>
    </source>
</evidence>
<dbReference type="InterPro" id="IPR022649">
    <property type="entry name" value="Pr_cel_nuc_antig_C"/>
</dbReference>
<keyword evidence="8 14" id="KW-1133">Transmembrane helix</keyword>
<sequence>MNNQTIYRLMAAVQLINTNLNTAPGSWRGQVQAIRTITTTLELTDRTPDDTHRRWQIAFINLAQHVAFSDADNGSITDIADWCLRQLLTLLSLYPNDVEILSLIGRNWLLRAQKALASIARAEDGPLYQSNSYSSHAVTQRLNDAHHVEARGLLLPATDYLQRAVEAARVQRNLTGSLIVTAAEAFMSLGNVTSPRLRNDSNSDRVSTYRNRIPSLKNIQRISDIRSSLPSTPRFSLLGRINLAAEHLPSSSVCLPMAASALNEERELAINPIVASSVQHNTQVISNIRSLTASLFGVAAGTLGLESYAGFIFYILGSLIVSALLFALKTGGKPSTYFYRPLGDLWLGDVFGGLSGFVLTWTLFYGLTKMLEARLEQANTLKKVVDAIKDLVQDCNFDCNDMGIALQAMDNSHVALVSMMLNSGAFSPFRCDRNIALGINLGSLTKVLRAAGNEDILTIKAEDAPDVVNLVFETKSSSRISEYDIKLMDIDQEHLGIPDTEYAATIKMPAAEFQRICRDLGALSESVLIECSKDGVKFACSGDIGSGSVILKQNPSIDKPSEEVTIDMTEPVALTFSLKYLTNFCKASGLSDQVKLCLSSEVPLLVEYGLQDQSYLRFYLAPKIGDED</sequence>
<protein>
    <recommendedName>
        <fullName evidence="12">DNA sliding clamp PCNA</fullName>
    </recommendedName>
</protein>
<evidence type="ECO:0000256" key="7">
    <source>
        <dbReference type="ARBA" id="ARBA00022824"/>
    </source>
</evidence>
<dbReference type="OrthoDB" id="534348at2759"/>
<evidence type="ECO:0000256" key="1">
    <source>
        <dbReference type="ARBA" id="ARBA00004123"/>
    </source>
</evidence>
<dbReference type="PROSITE" id="PS00293">
    <property type="entry name" value="PCNA_2"/>
    <property type="match status" value="1"/>
</dbReference>
<accession>A0A9Q9DTE9</accession>
<dbReference type="FunFam" id="3.70.10.10:FF:000001">
    <property type="entry name" value="Proliferating cell nuclear antigen"/>
    <property type="match status" value="1"/>
</dbReference>
<reference evidence="17" key="1">
    <citation type="submission" date="2021-12" db="EMBL/GenBank/DDBJ databases">
        <title>Curvularia clavata genome.</title>
        <authorList>
            <person name="Cao Y."/>
        </authorList>
    </citation>
    <scope>NUCLEOTIDE SEQUENCE</scope>
    <source>
        <strain evidence="17">Yc1106</strain>
    </source>
</reference>
<evidence type="ECO:0000256" key="11">
    <source>
        <dbReference type="ARBA" id="ARBA00023242"/>
    </source>
</evidence>